<proteinExistence type="predicted"/>
<dbReference type="HOGENOM" id="CLU_2735438_0_0_5"/>
<keyword evidence="3" id="KW-1185">Reference proteome</keyword>
<dbReference type="EMBL" id="CP003811">
    <property type="protein sequence ID" value="AIQ91109.1"/>
    <property type="molecule type" value="Genomic_DNA"/>
</dbReference>
<evidence type="ECO:0000313" key="2">
    <source>
        <dbReference type="EMBL" id="AIQ91109.1"/>
    </source>
</evidence>
<gene>
    <name evidence="2" type="ORF">MOC_3354</name>
</gene>
<dbReference type="KEGG" id="mor:MOC_3354"/>
<name>A0A089Q945_9HYPH</name>
<dbReference type="Proteomes" id="UP000029492">
    <property type="component" value="Chromosome"/>
</dbReference>
<dbReference type="AlphaFoldDB" id="A0A089Q945"/>
<reference evidence="2 3" key="1">
    <citation type="journal article" date="2014" name="PLoS ONE">
        <title>Genome Information of Methylobacterium oryzae, a Plant-Probiotic Methylotroph in the Phyllosphere.</title>
        <authorList>
            <person name="Kwak M.J."/>
            <person name="Jeong H."/>
            <person name="Madhaiyan M."/>
            <person name="Lee Y."/>
            <person name="Sa T.M."/>
            <person name="Oh T.K."/>
            <person name="Kim J.F."/>
        </authorList>
    </citation>
    <scope>NUCLEOTIDE SEQUENCE [LARGE SCALE GENOMIC DNA]</scope>
    <source>
        <strain evidence="2 3">CBMB20</strain>
    </source>
</reference>
<organism evidence="2 3">
    <name type="scientific">Methylobacterium oryzae CBMB20</name>
    <dbReference type="NCBI Taxonomy" id="693986"/>
    <lineage>
        <taxon>Bacteria</taxon>
        <taxon>Pseudomonadati</taxon>
        <taxon>Pseudomonadota</taxon>
        <taxon>Alphaproteobacteria</taxon>
        <taxon>Hyphomicrobiales</taxon>
        <taxon>Methylobacteriaceae</taxon>
        <taxon>Methylobacterium</taxon>
    </lineage>
</organism>
<feature type="region of interest" description="Disordered" evidence="1">
    <location>
        <begin position="1"/>
        <end position="47"/>
    </location>
</feature>
<sequence length="71" mass="8038">MHGRLPFRDMRRKRLASAGDIPMTTRDDRHGFRATRPVQGSLPPGSVRRRLETMPKRVRDPAAEAAACERA</sequence>
<evidence type="ECO:0000313" key="3">
    <source>
        <dbReference type="Proteomes" id="UP000029492"/>
    </source>
</evidence>
<feature type="compositionally biased region" description="Basic residues" evidence="1">
    <location>
        <begin position="1"/>
        <end position="15"/>
    </location>
</feature>
<dbReference type="STRING" id="693986.MOC_3354"/>
<evidence type="ECO:0000256" key="1">
    <source>
        <dbReference type="SAM" id="MobiDB-lite"/>
    </source>
</evidence>
<accession>A0A089Q945</accession>
<protein>
    <submittedName>
        <fullName evidence="2">Protein of unassigned function</fullName>
    </submittedName>
</protein>